<evidence type="ECO:0000259" key="11">
    <source>
        <dbReference type="Pfam" id="PF02880"/>
    </source>
</evidence>
<dbReference type="EMBL" id="DRVT01000015">
    <property type="protein sequence ID" value="HHI48792.1"/>
    <property type="molecule type" value="Genomic_DNA"/>
</dbReference>
<dbReference type="Pfam" id="PF02878">
    <property type="entry name" value="PGM_PMM_I"/>
    <property type="match status" value="1"/>
</dbReference>
<evidence type="ECO:0000259" key="10">
    <source>
        <dbReference type="Pfam" id="PF02879"/>
    </source>
</evidence>
<keyword evidence="5 7" id="KW-0460">Magnesium</keyword>
<keyword evidence="6" id="KW-0413">Isomerase</keyword>
<dbReference type="Pfam" id="PF02879">
    <property type="entry name" value="PGM_PMM_II"/>
    <property type="match status" value="1"/>
</dbReference>
<feature type="domain" description="Alpha-D-phosphohexomutase alpha/beta/alpha" evidence="9">
    <location>
        <begin position="5"/>
        <end position="137"/>
    </location>
</feature>
<evidence type="ECO:0000256" key="3">
    <source>
        <dbReference type="ARBA" id="ARBA00022553"/>
    </source>
</evidence>
<organism evidence="12">
    <name type="scientific">Candidatus Methanosuratincola petrocarbonis</name>
    <name type="common">ex Vanwonterghem et al. 2016</name>
    <dbReference type="NCBI Taxonomy" id="1867261"/>
    <lineage>
        <taxon>Archaea</taxon>
        <taxon>Thermoproteota</taxon>
        <taxon>Methanosuratincolia</taxon>
        <taxon>Candidatus Methanomethylicales</taxon>
        <taxon>Candidatus Methanomethylicaceae</taxon>
        <taxon>Candidatus Methanosuratincola (ex Vanwonterghem et al. 2016)</taxon>
    </lineage>
</organism>
<dbReference type="PRINTS" id="PR00509">
    <property type="entry name" value="PGMPMM"/>
</dbReference>
<feature type="domain" description="Alpha-D-phosphohexomutase alpha/beta/alpha" evidence="11">
    <location>
        <begin position="262"/>
        <end position="372"/>
    </location>
</feature>
<comment type="caution">
    <text evidence="12">The sequence shown here is derived from an EMBL/GenBank/DDBJ whole genome shotgun (WGS) entry which is preliminary data.</text>
</comment>
<evidence type="ECO:0000259" key="8">
    <source>
        <dbReference type="Pfam" id="PF00408"/>
    </source>
</evidence>
<keyword evidence="4 7" id="KW-0479">Metal-binding</keyword>
<evidence type="ECO:0000313" key="12">
    <source>
        <dbReference type="EMBL" id="HHI48792.1"/>
    </source>
</evidence>
<protein>
    <submittedName>
        <fullName evidence="12">Phosphoglucomutase/phosphomannomutase family protein</fullName>
    </submittedName>
</protein>
<dbReference type="Pfam" id="PF02880">
    <property type="entry name" value="PGM_PMM_III"/>
    <property type="match status" value="1"/>
</dbReference>
<dbReference type="InterPro" id="IPR005841">
    <property type="entry name" value="Alpha-D-phosphohexomutase_SF"/>
</dbReference>
<evidence type="ECO:0000256" key="5">
    <source>
        <dbReference type="ARBA" id="ARBA00022842"/>
    </source>
</evidence>
<reference evidence="12" key="1">
    <citation type="journal article" date="2020" name="mSystems">
        <title>Genome- and Community-Level Interaction Insights into Carbon Utilization and Element Cycling Functions of Hydrothermarchaeota in Hydrothermal Sediment.</title>
        <authorList>
            <person name="Zhou Z."/>
            <person name="Liu Y."/>
            <person name="Xu W."/>
            <person name="Pan J."/>
            <person name="Luo Z.H."/>
            <person name="Li M."/>
        </authorList>
    </citation>
    <scope>NUCLEOTIDE SEQUENCE [LARGE SCALE GENOMIC DNA]</scope>
    <source>
        <strain evidence="12">SpSt-1038</strain>
    </source>
</reference>
<dbReference type="InterPro" id="IPR005844">
    <property type="entry name" value="A-D-PHexomutase_a/b/a-I"/>
</dbReference>
<dbReference type="InterPro" id="IPR016066">
    <property type="entry name" value="A-D-PHexomutase_CS"/>
</dbReference>
<dbReference type="GO" id="GO:0005975">
    <property type="term" value="P:carbohydrate metabolic process"/>
    <property type="evidence" value="ECO:0007669"/>
    <property type="project" value="InterPro"/>
</dbReference>
<dbReference type="PANTHER" id="PTHR45745">
    <property type="entry name" value="PHOSPHOMANNOMUTASE 45A"/>
    <property type="match status" value="1"/>
</dbReference>
<dbReference type="InterPro" id="IPR016055">
    <property type="entry name" value="A-D-PHexomutase_a/b/a-I/II/III"/>
</dbReference>
<dbReference type="GO" id="GO:0006166">
    <property type="term" value="P:purine ribonucleoside salvage"/>
    <property type="evidence" value="ECO:0007669"/>
    <property type="project" value="TreeGrafter"/>
</dbReference>
<dbReference type="CDD" id="cd05800">
    <property type="entry name" value="PGM_like2"/>
    <property type="match status" value="1"/>
</dbReference>
<evidence type="ECO:0000256" key="2">
    <source>
        <dbReference type="ARBA" id="ARBA00010231"/>
    </source>
</evidence>
<dbReference type="PANTHER" id="PTHR45745:SF1">
    <property type="entry name" value="PHOSPHOGLUCOMUTASE 2B-RELATED"/>
    <property type="match status" value="1"/>
</dbReference>
<name>A0A7J3UYC3_9CREN</name>
<dbReference type="GO" id="GO:0008973">
    <property type="term" value="F:phosphopentomutase activity"/>
    <property type="evidence" value="ECO:0007669"/>
    <property type="project" value="TreeGrafter"/>
</dbReference>
<dbReference type="Pfam" id="PF00408">
    <property type="entry name" value="PGM_PMM_IV"/>
    <property type="match status" value="1"/>
</dbReference>
<dbReference type="Gene3D" id="3.30.310.50">
    <property type="entry name" value="Alpha-D-phosphohexomutase, C-terminal domain"/>
    <property type="match status" value="1"/>
</dbReference>
<dbReference type="InterPro" id="IPR005846">
    <property type="entry name" value="A-D-PHexomutase_a/b/a-III"/>
</dbReference>
<keyword evidence="3" id="KW-0597">Phosphoprotein</keyword>
<dbReference type="PROSITE" id="PS00710">
    <property type="entry name" value="PGM_PMM"/>
    <property type="match status" value="1"/>
</dbReference>
<comment type="cofactor">
    <cofactor evidence="1">
        <name>Mg(2+)</name>
        <dbReference type="ChEBI" id="CHEBI:18420"/>
    </cofactor>
</comment>
<dbReference type="Gene3D" id="3.40.120.10">
    <property type="entry name" value="Alpha-D-Glucose-1,6-Bisphosphate, subunit A, domain 3"/>
    <property type="match status" value="3"/>
</dbReference>
<dbReference type="SUPFAM" id="SSF55957">
    <property type="entry name" value="Phosphoglucomutase, C-terminal domain"/>
    <property type="match status" value="1"/>
</dbReference>
<evidence type="ECO:0000256" key="6">
    <source>
        <dbReference type="ARBA" id="ARBA00023235"/>
    </source>
</evidence>
<dbReference type="AlphaFoldDB" id="A0A7J3UYC3"/>
<feature type="domain" description="Alpha-D-phosphohexomutase C-terminal" evidence="8">
    <location>
        <begin position="407"/>
        <end position="454"/>
    </location>
</feature>
<dbReference type="InterPro" id="IPR005845">
    <property type="entry name" value="A-D-PHexomutase_a/b/a-II"/>
</dbReference>
<dbReference type="InterPro" id="IPR036900">
    <property type="entry name" value="A-D-PHexomutase_C_sf"/>
</dbReference>
<evidence type="ECO:0000256" key="1">
    <source>
        <dbReference type="ARBA" id="ARBA00001946"/>
    </source>
</evidence>
<dbReference type="InterPro" id="IPR005843">
    <property type="entry name" value="A-D-PHexomutase_C"/>
</dbReference>
<evidence type="ECO:0000259" key="9">
    <source>
        <dbReference type="Pfam" id="PF02878"/>
    </source>
</evidence>
<evidence type="ECO:0000256" key="7">
    <source>
        <dbReference type="RuleBase" id="RU004326"/>
    </source>
</evidence>
<proteinExistence type="inferred from homology"/>
<gene>
    <name evidence="12" type="ORF">ENL91_01320</name>
</gene>
<feature type="domain" description="Alpha-D-phosphohexomutase alpha/beta/alpha" evidence="10">
    <location>
        <begin position="158"/>
        <end position="256"/>
    </location>
</feature>
<evidence type="ECO:0000256" key="4">
    <source>
        <dbReference type="ARBA" id="ARBA00022723"/>
    </source>
</evidence>
<comment type="similarity">
    <text evidence="2 7">Belongs to the phosphohexose mutase family.</text>
</comment>
<sequence>MQGKISFGTDGWRSRLDSGFTAENVRRVAFAIADHILESGSTGRGVFIGYDGRAHSKGFAEECARVLASKGIPSYLPPGPLPTPVAAFSAVRYSLAGSIMITASHNPPEYNGIKFIPEYGGPAMPDVTNGIESRIPAEPPAVTEAASSGLISELDPYEDYLRHLRGLVKCDLSGLRIVLDPMHGATAGYASRIFSEMGAEVEAVRGKIDPLFGGTIPDPTPENLSGLRSKVIASGSDMGIAFDGDGDRIAAVTRDGVFLAVNQLLPILYLHLMERRSMVGDAARTVATSHLVDRVADDHGQKVIEVPVGFKYIGVLLRENAVVIGGEESGGMSFSNHIPEKDGIASAAILMEAVKSSGQSLGGLYNGLISKYGRLCSARLDLRASFGGDIMRLIEGEAAAKREILRRRVAGVNRKDGIKIMLEDGSWILFRKSGTENVVRIYAESGEDALTADLLSYGKSLVFSFI</sequence>
<dbReference type="GO" id="GO:0000287">
    <property type="term" value="F:magnesium ion binding"/>
    <property type="evidence" value="ECO:0007669"/>
    <property type="project" value="InterPro"/>
</dbReference>
<accession>A0A7J3UYC3</accession>
<dbReference type="SUPFAM" id="SSF53738">
    <property type="entry name" value="Phosphoglucomutase, first 3 domains"/>
    <property type="match status" value="2"/>
</dbReference>